<proteinExistence type="predicted"/>
<dbReference type="EMBL" id="MN740351">
    <property type="protein sequence ID" value="QHU02024.1"/>
    <property type="molecule type" value="Genomic_DNA"/>
</dbReference>
<dbReference type="AlphaFoldDB" id="A0A6C0JEF7"/>
<reference evidence="1" key="1">
    <citation type="journal article" date="2020" name="Nature">
        <title>Giant virus diversity and host interactions through global metagenomics.</title>
        <authorList>
            <person name="Schulz F."/>
            <person name="Roux S."/>
            <person name="Paez-Espino D."/>
            <person name="Jungbluth S."/>
            <person name="Walsh D.A."/>
            <person name="Denef V.J."/>
            <person name="McMahon K.D."/>
            <person name="Konstantinidis K.T."/>
            <person name="Eloe-Fadrosh E.A."/>
            <person name="Kyrpides N.C."/>
            <person name="Woyke T."/>
        </authorList>
    </citation>
    <scope>NUCLEOTIDE SEQUENCE</scope>
    <source>
        <strain evidence="1">GVMAG-M-3300025880-56</strain>
    </source>
</reference>
<accession>A0A6C0JEF7</accession>
<organism evidence="1">
    <name type="scientific">viral metagenome</name>
    <dbReference type="NCBI Taxonomy" id="1070528"/>
    <lineage>
        <taxon>unclassified sequences</taxon>
        <taxon>metagenomes</taxon>
        <taxon>organismal metagenomes</taxon>
    </lineage>
</organism>
<protein>
    <recommendedName>
        <fullName evidence="2">Prolyl 4-hydroxylase alpha subunit Fe(2+) 2OG dioxygenase domain-containing protein</fullName>
    </recommendedName>
</protein>
<evidence type="ECO:0000313" key="1">
    <source>
        <dbReference type="EMBL" id="QHU02024.1"/>
    </source>
</evidence>
<evidence type="ECO:0008006" key="2">
    <source>
        <dbReference type="Google" id="ProtNLM"/>
    </source>
</evidence>
<sequence>MITELSNKNNQYILLIKGGIPINIANELIDLIDEKSKIKFKSNKRIQFTRTTDGIPDKYKTYILKILKSTDKYGLSNSIISDKITISRHKTNEQILPHYDKNNSNDTTIFKGCIYLSCNIGTTFILEDGSEITPNVEPGDIVLFDINLKHYGNIIPKNIVKYIFGFRLNKQ</sequence>
<name>A0A6C0JEF7_9ZZZZ</name>